<reference evidence="1 3" key="1">
    <citation type="submission" date="2015-02" db="EMBL/GenBank/DDBJ databases">
        <title>Pseudomonas helleri sp. nov. and Pseudomonas weihenstephanensis sp. nov., isolated from raw cows milk.</title>
        <authorList>
            <person name="von Neubeck M."/>
            <person name="Huptas C."/>
            <person name="Wenning M."/>
            <person name="Scherer S."/>
        </authorList>
    </citation>
    <scope>NUCLEOTIDE SEQUENCE [LARGE SCALE GENOMIC DNA]</scope>
    <source>
        <strain evidence="1 3">DSM 21104</strain>
    </source>
</reference>
<dbReference type="InterPro" id="IPR013468">
    <property type="entry name" value="CHP02647"/>
</dbReference>
<dbReference type="NCBIfam" id="TIGR02647">
    <property type="entry name" value="DNA"/>
    <property type="match status" value="1"/>
</dbReference>
<dbReference type="Proteomes" id="UP000036395">
    <property type="component" value="Unassembled WGS sequence"/>
</dbReference>
<dbReference type="GO" id="GO:0003677">
    <property type="term" value="F:DNA binding"/>
    <property type="evidence" value="ECO:0007669"/>
    <property type="project" value="UniProtKB-KW"/>
</dbReference>
<dbReference type="EMBL" id="JYLA01000004">
    <property type="protein sequence ID" value="KMM84918.1"/>
    <property type="molecule type" value="Genomic_DNA"/>
</dbReference>
<dbReference type="Proteomes" id="UP000183155">
    <property type="component" value="Unassembled WGS sequence"/>
</dbReference>
<dbReference type="OrthoDB" id="5600572at2"/>
<dbReference type="EMBL" id="FNRS01000001">
    <property type="protein sequence ID" value="SEB42593.1"/>
    <property type="molecule type" value="Genomic_DNA"/>
</dbReference>
<dbReference type="RefSeq" id="WP_048381445.1">
    <property type="nucleotide sequence ID" value="NZ_CAXAOF010000005.1"/>
</dbReference>
<proteinExistence type="predicted"/>
<dbReference type="AlphaFoldDB" id="A0A0J6GR66"/>
<reference evidence="2 4" key="2">
    <citation type="submission" date="2016-10" db="EMBL/GenBank/DDBJ databases">
        <authorList>
            <person name="Varghese N."/>
            <person name="Submissions S."/>
        </authorList>
    </citation>
    <scope>NUCLEOTIDE SEQUENCE [LARGE SCALE GENOMIC DNA]</scope>
    <source>
        <strain evidence="2 4">BS3652</strain>
    </source>
</reference>
<dbReference type="PATRIC" id="fig|47884.3.peg.2840"/>
<accession>A0A0J6GR66</accession>
<evidence type="ECO:0000313" key="3">
    <source>
        <dbReference type="Proteomes" id="UP000036395"/>
    </source>
</evidence>
<evidence type="ECO:0000313" key="2">
    <source>
        <dbReference type="EMBL" id="SEB42593.1"/>
    </source>
</evidence>
<evidence type="ECO:0000313" key="1">
    <source>
        <dbReference type="EMBL" id="KMM84918.1"/>
    </source>
</evidence>
<keyword evidence="1" id="KW-0238">DNA-binding</keyword>
<comment type="caution">
    <text evidence="1">The sequence shown here is derived from an EMBL/GenBank/DDBJ whole genome shotgun (WGS) entry which is preliminary data.</text>
</comment>
<gene>
    <name evidence="2" type="ORF">SAMN04490203_0134</name>
    <name evidence="1" type="ORF">TU78_11985</name>
</gene>
<keyword evidence="4" id="KW-1185">Reference proteome</keyword>
<dbReference type="STRING" id="47884.SAMN04490203_0134"/>
<sequence length="89" mass="9706">MSFTPELVAELEVLALFDLESTLEGLKIHQSADQKVVAAAQRLYEKDLINQPDGGYLTSLGRDAAEHVQGLLLILNSESRLGEKLAEIA</sequence>
<dbReference type="Pfam" id="PF18918">
    <property type="entry name" value="DUF5669"/>
    <property type="match status" value="1"/>
</dbReference>
<name>A0A0J6GR66_PSETA</name>
<protein>
    <submittedName>
        <fullName evidence="1">DNA-binding protein</fullName>
    </submittedName>
    <submittedName>
        <fullName evidence="2">TIGR02647 family protein</fullName>
    </submittedName>
</protein>
<organism evidence="1 3">
    <name type="scientific">Pseudomonas taetrolens</name>
    <dbReference type="NCBI Taxonomy" id="47884"/>
    <lineage>
        <taxon>Bacteria</taxon>
        <taxon>Pseudomonadati</taxon>
        <taxon>Pseudomonadota</taxon>
        <taxon>Gammaproteobacteria</taxon>
        <taxon>Pseudomonadales</taxon>
        <taxon>Pseudomonadaceae</taxon>
        <taxon>Pseudomonas</taxon>
    </lineage>
</organism>
<evidence type="ECO:0000313" key="4">
    <source>
        <dbReference type="Proteomes" id="UP000183155"/>
    </source>
</evidence>